<dbReference type="Pfam" id="PF04539">
    <property type="entry name" value="Sigma70_r3"/>
    <property type="match status" value="1"/>
</dbReference>
<keyword evidence="3" id="KW-0238">DNA-binding</keyword>
<dbReference type="InterPro" id="IPR007624">
    <property type="entry name" value="RNA_pol_sigma70_r3"/>
</dbReference>
<organism evidence="9 10">
    <name type="scientific">Nocardioides mesophilus</name>
    <dbReference type="NCBI Taxonomy" id="433659"/>
    <lineage>
        <taxon>Bacteria</taxon>
        <taxon>Bacillati</taxon>
        <taxon>Actinomycetota</taxon>
        <taxon>Actinomycetes</taxon>
        <taxon>Propionibacteriales</taxon>
        <taxon>Nocardioidaceae</taxon>
        <taxon>Nocardioides</taxon>
    </lineage>
</organism>
<dbReference type="InterPro" id="IPR036388">
    <property type="entry name" value="WH-like_DNA-bd_sf"/>
</dbReference>
<gene>
    <name evidence="9" type="ORF">H9L09_03245</name>
</gene>
<dbReference type="NCBIfam" id="TIGR02937">
    <property type="entry name" value="sigma70-ECF"/>
    <property type="match status" value="1"/>
</dbReference>
<dbReference type="Pfam" id="PF04545">
    <property type="entry name" value="Sigma70_r4"/>
    <property type="match status" value="1"/>
</dbReference>
<sequence length="281" mass="30909">MSRTNAATWPAALEHESRTRVPVGPVTTEGAETRGQISTRLLTQAAGESDPLERKRLQDEVVVMHMGLARATAARYRGRGIAEEDLEQAAAMALLKAARNFDPTRGVEFLSYAVVTMTGEVKRQFRDFGWMVRPPRAIQRLQAEVSRAEGELTHQLGRSPKVREVAEHLGVPEDDVLEALSADGCYTPTSLDLPVGAEGNGVLGDTLSQEDGALAEAEARVMLLPAVRALPERDRTVLYLRFFKQQSQSQIAAQIDVTQMQVSRILSRVLDRLHGELSELT</sequence>
<dbReference type="Pfam" id="PF04542">
    <property type="entry name" value="Sigma70_r2"/>
    <property type="match status" value="1"/>
</dbReference>
<dbReference type="SUPFAM" id="SSF88946">
    <property type="entry name" value="Sigma2 domain of RNA polymerase sigma factors"/>
    <property type="match status" value="1"/>
</dbReference>
<feature type="domain" description="RNA polymerase sigma-70 region 3" evidence="6">
    <location>
        <begin position="144"/>
        <end position="215"/>
    </location>
</feature>
<evidence type="ECO:0000313" key="9">
    <source>
        <dbReference type="EMBL" id="QNN53475.1"/>
    </source>
</evidence>
<dbReference type="RefSeq" id="WP_187579317.1">
    <property type="nucleotide sequence ID" value="NZ_CP060713.1"/>
</dbReference>
<feature type="domain" description="RNA polymerase sigma-70 region 2" evidence="7">
    <location>
        <begin position="64"/>
        <end position="127"/>
    </location>
</feature>
<evidence type="ECO:0000259" key="6">
    <source>
        <dbReference type="Pfam" id="PF04539"/>
    </source>
</evidence>
<evidence type="ECO:0000256" key="5">
    <source>
        <dbReference type="SAM" id="MobiDB-lite"/>
    </source>
</evidence>
<dbReference type="Proteomes" id="UP000515947">
    <property type="component" value="Chromosome"/>
</dbReference>
<keyword evidence="4" id="KW-0804">Transcription</keyword>
<keyword evidence="1" id="KW-0805">Transcription regulation</keyword>
<dbReference type="SUPFAM" id="SSF88659">
    <property type="entry name" value="Sigma3 and sigma4 domains of RNA polymerase sigma factors"/>
    <property type="match status" value="2"/>
</dbReference>
<dbReference type="InterPro" id="IPR000943">
    <property type="entry name" value="RNA_pol_sigma70"/>
</dbReference>
<evidence type="ECO:0000313" key="10">
    <source>
        <dbReference type="Proteomes" id="UP000515947"/>
    </source>
</evidence>
<dbReference type="InterPro" id="IPR013324">
    <property type="entry name" value="RNA_pol_sigma_r3/r4-like"/>
</dbReference>
<feature type="region of interest" description="Disordered" evidence="5">
    <location>
        <begin position="1"/>
        <end position="28"/>
    </location>
</feature>
<accession>A0A7G9RD00</accession>
<dbReference type="GO" id="GO:0003677">
    <property type="term" value="F:DNA binding"/>
    <property type="evidence" value="ECO:0007669"/>
    <property type="project" value="UniProtKB-KW"/>
</dbReference>
<proteinExistence type="predicted"/>
<feature type="domain" description="RNA polymerase sigma-70 region 4" evidence="8">
    <location>
        <begin position="228"/>
        <end position="273"/>
    </location>
</feature>
<dbReference type="InterPro" id="IPR014284">
    <property type="entry name" value="RNA_pol_sigma-70_dom"/>
</dbReference>
<dbReference type="GO" id="GO:0006352">
    <property type="term" value="P:DNA-templated transcription initiation"/>
    <property type="evidence" value="ECO:0007669"/>
    <property type="project" value="InterPro"/>
</dbReference>
<evidence type="ECO:0000256" key="3">
    <source>
        <dbReference type="ARBA" id="ARBA00023125"/>
    </source>
</evidence>
<protein>
    <submittedName>
        <fullName evidence="9">Sigma-70 family RNA polymerase sigma factor</fullName>
    </submittedName>
</protein>
<dbReference type="GO" id="GO:0016987">
    <property type="term" value="F:sigma factor activity"/>
    <property type="evidence" value="ECO:0007669"/>
    <property type="project" value="UniProtKB-KW"/>
</dbReference>
<dbReference type="PANTHER" id="PTHR30385">
    <property type="entry name" value="SIGMA FACTOR F FLAGELLAR"/>
    <property type="match status" value="1"/>
</dbReference>
<dbReference type="InterPro" id="IPR007627">
    <property type="entry name" value="RNA_pol_sigma70_r2"/>
</dbReference>
<dbReference type="Gene3D" id="1.20.120.1810">
    <property type="match status" value="1"/>
</dbReference>
<dbReference type="Gene3D" id="1.10.10.10">
    <property type="entry name" value="Winged helix-like DNA-binding domain superfamily/Winged helix DNA-binding domain"/>
    <property type="match status" value="2"/>
</dbReference>
<name>A0A7G9RD00_9ACTN</name>
<dbReference type="EMBL" id="CP060713">
    <property type="protein sequence ID" value="QNN53475.1"/>
    <property type="molecule type" value="Genomic_DNA"/>
</dbReference>
<dbReference type="InterPro" id="IPR007630">
    <property type="entry name" value="RNA_pol_sigma70_r4"/>
</dbReference>
<dbReference type="AlphaFoldDB" id="A0A7G9RD00"/>
<keyword evidence="2" id="KW-0731">Sigma factor</keyword>
<evidence type="ECO:0000256" key="2">
    <source>
        <dbReference type="ARBA" id="ARBA00023082"/>
    </source>
</evidence>
<keyword evidence="10" id="KW-1185">Reference proteome</keyword>
<evidence type="ECO:0000259" key="8">
    <source>
        <dbReference type="Pfam" id="PF04545"/>
    </source>
</evidence>
<dbReference type="InterPro" id="IPR013325">
    <property type="entry name" value="RNA_pol_sigma_r2"/>
</dbReference>
<dbReference type="KEGG" id="nmes:H9L09_03245"/>
<dbReference type="PANTHER" id="PTHR30385:SF4">
    <property type="entry name" value="RNA POLYMERASE SIGMA-E FACTOR"/>
    <property type="match status" value="1"/>
</dbReference>
<evidence type="ECO:0000259" key="7">
    <source>
        <dbReference type="Pfam" id="PF04542"/>
    </source>
</evidence>
<evidence type="ECO:0000256" key="4">
    <source>
        <dbReference type="ARBA" id="ARBA00023163"/>
    </source>
</evidence>
<dbReference type="PRINTS" id="PR00046">
    <property type="entry name" value="SIGMA70FCT"/>
</dbReference>
<reference evidence="9 10" key="1">
    <citation type="submission" date="2020-08" db="EMBL/GenBank/DDBJ databases">
        <title>Genome sequence of Nocardioides mesophilus KACC 16243T.</title>
        <authorList>
            <person name="Hyun D.-W."/>
            <person name="Bae J.-W."/>
        </authorList>
    </citation>
    <scope>NUCLEOTIDE SEQUENCE [LARGE SCALE GENOMIC DNA]</scope>
    <source>
        <strain evidence="9 10">KACC 16243</strain>
    </source>
</reference>
<evidence type="ECO:0000256" key="1">
    <source>
        <dbReference type="ARBA" id="ARBA00023015"/>
    </source>
</evidence>